<reference evidence="7" key="1">
    <citation type="journal article" date="2014" name="Int. J. Syst. Evol. Microbiol.">
        <title>Complete genome sequence of Corynebacterium casei LMG S-19264T (=DSM 44701T), isolated from a smear-ripened cheese.</title>
        <authorList>
            <consortium name="US DOE Joint Genome Institute (JGI-PGF)"/>
            <person name="Walter F."/>
            <person name="Albersmeier A."/>
            <person name="Kalinowski J."/>
            <person name="Ruckert C."/>
        </authorList>
    </citation>
    <scope>NUCLEOTIDE SEQUENCE</scope>
    <source>
        <strain evidence="7">CGMCC 1.3617</strain>
    </source>
</reference>
<dbReference type="Proteomes" id="UP000661507">
    <property type="component" value="Unassembled WGS sequence"/>
</dbReference>
<name>A0A917NUD4_9PROT</name>
<evidence type="ECO:0000256" key="2">
    <source>
        <dbReference type="ARBA" id="ARBA00022621"/>
    </source>
</evidence>
<evidence type="ECO:0000313" key="7">
    <source>
        <dbReference type="EMBL" id="GGJ30839.1"/>
    </source>
</evidence>
<dbReference type="Pfam" id="PF00042">
    <property type="entry name" value="Globin"/>
    <property type="match status" value="1"/>
</dbReference>
<keyword evidence="3" id="KW-0479">Metal-binding</keyword>
<dbReference type="GO" id="GO:0071500">
    <property type="term" value="P:cellular response to nitrosative stress"/>
    <property type="evidence" value="ECO:0007669"/>
    <property type="project" value="TreeGrafter"/>
</dbReference>
<dbReference type="EMBL" id="BMKW01000011">
    <property type="protein sequence ID" value="GGJ30839.1"/>
    <property type="molecule type" value="Genomic_DNA"/>
</dbReference>
<dbReference type="AlphaFoldDB" id="A0A917NUD4"/>
<dbReference type="CDD" id="cd12131">
    <property type="entry name" value="HGbI-like"/>
    <property type="match status" value="1"/>
</dbReference>
<dbReference type="InterPro" id="IPR000971">
    <property type="entry name" value="Globin"/>
</dbReference>
<keyword evidence="4" id="KW-0408">Iron</keyword>
<keyword evidence="1 5" id="KW-0349">Heme</keyword>
<dbReference type="PROSITE" id="PS01033">
    <property type="entry name" value="GLOBIN"/>
    <property type="match status" value="1"/>
</dbReference>
<evidence type="ECO:0000313" key="8">
    <source>
        <dbReference type="Proteomes" id="UP000661507"/>
    </source>
</evidence>
<keyword evidence="8" id="KW-1185">Reference proteome</keyword>
<gene>
    <name evidence="7" type="ORF">GCM10011320_42830</name>
</gene>
<evidence type="ECO:0000259" key="6">
    <source>
        <dbReference type="PROSITE" id="PS01033"/>
    </source>
</evidence>
<evidence type="ECO:0000256" key="4">
    <source>
        <dbReference type="ARBA" id="ARBA00023004"/>
    </source>
</evidence>
<dbReference type="GO" id="GO:0005344">
    <property type="term" value="F:oxygen carrier activity"/>
    <property type="evidence" value="ECO:0007669"/>
    <property type="project" value="UniProtKB-KW"/>
</dbReference>
<keyword evidence="2 5" id="KW-0561">Oxygen transport</keyword>
<reference evidence="7" key="2">
    <citation type="submission" date="2020-09" db="EMBL/GenBank/DDBJ databases">
        <authorList>
            <person name="Sun Q."/>
            <person name="Zhou Y."/>
        </authorList>
    </citation>
    <scope>NUCLEOTIDE SEQUENCE</scope>
    <source>
        <strain evidence="7">CGMCC 1.3617</strain>
    </source>
</reference>
<dbReference type="GO" id="GO:0019825">
    <property type="term" value="F:oxygen binding"/>
    <property type="evidence" value="ECO:0007669"/>
    <property type="project" value="InterPro"/>
</dbReference>
<proteinExistence type="inferred from homology"/>
<accession>A0A917NUD4</accession>
<dbReference type="InterPro" id="IPR012292">
    <property type="entry name" value="Globin/Proto"/>
</dbReference>
<organism evidence="7 8">
    <name type="scientific">Neoroseomonas lacus</name>
    <dbReference type="NCBI Taxonomy" id="287609"/>
    <lineage>
        <taxon>Bacteria</taxon>
        <taxon>Pseudomonadati</taxon>
        <taxon>Pseudomonadota</taxon>
        <taxon>Alphaproteobacteria</taxon>
        <taxon>Acetobacterales</taxon>
        <taxon>Acetobacteraceae</taxon>
        <taxon>Neoroseomonas</taxon>
    </lineage>
</organism>
<feature type="domain" description="Globin" evidence="6">
    <location>
        <begin position="11"/>
        <end position="146"/>
    </location>
</feature>
<sequence length="147" mass="16023">MLTLSPDTGTTMSPDQTRIVQTTWKQVVPIADTAANLFYDRLFEIDPTARPLFKAETLPEQKRKLMTMLGVVVAGLSRPEEIIPAAQALARRHAGYGVADSQYDSVGAALFWTLEQGLGPAWTTEAQEAWTAAYTLLAGVMRQATPA</sequence>
<dbReference type="SUPFAM" id="SSF46458">
    <property type="entry name" value="Globin-like"/>
    <property type="match status" value="1"/>
</dbReference>
<protein>
    <submittedName>
        <fullName evidence="7">Hemoglobin</fullName>
    </submittedName>
</protein>
<dbReference type="Gene3D" id="1.10.490.10">
    <property type="entry name" value="Globins"/>
    <property type="match status" value="1"/>
</dbReference>
<comment type="similarity">
    <text evidence="5">Belongs to the globin family.</text>
</comment>
<dbReference type="InterPro" id="IPR009050">
    <property type="entry name" value="Globin-like_sf"/>
</dbReference>
<keyword evidence="5" id="KW-0813">Transport</keyword>
<comment type="caution">
    <text evidence="7">The sequence shown here is derived from an EMBL/GenBank/DDBJ whole genome shotgun (WGS) entry which is preliminary data.</text>
</comment>
<dbReference type="GO" id="GO:0020037">
    <property type="term" value="F:heme binding"/>
    <property type="evidence" value="ECO:0007669"/>
    <property type="project" value="InterPro"/>
</dbReference>
<dbReference type="GO" id="GO:0046872">
    <property type="term" value="F:metal ion binding"/>
    <property type="evidence" value="ECO:0007669"/>
    <property type="project" value="UniProtKB-KW"/>
</dbReference>
<dbReference type="GO" id="GO:0008941">
    <property type="term" value="F:nitric oxide dioxygenase NAD(P)H activity"/>
    <property type="evidence" value="ECO:0007669"/>
    <property type="project" value="TreeGrafter"/>
</dbReference>
<dbReference type="PANTHER" id="PTHR43396:SF3">
    <property type="entry name" value="FLAVOHEMOPROTEIN"/>
    <property type="match status" value="1"/>
</dbReference>
<dbReference type="PANTHER" id="PTHR43396">
    <property type="entry name" value="FLAVOHEMOPROTEIN"/>
    <property type="match status" value="1"/>
</dbReference>
<evidence type="ECO:0000256" key="3">
    <source>
        <dbReference type="ARBA" id="ARBA00022723"/>
    </source>
</evidence>
<dbReference type="GO" id="GO:0071949">
    <property type="term" value="F:FAD binding"/>
    <property type="evidence" value="ECO:0007669"/>
    <property type="project" value="TreeGrafter"/>
</dbReference>
<evidence type="ECO:0000256" key="1">
    <source>
        <dbReference type="ARBA" id="ARBA00022617"/>
    </source>
</evidence>
<dbReference type="GO" id="GO:0046210">
    <property type="term" value="P:nitric oxide catabolic process"/>
    <property type="evidence" value="ECO:0007669"/>
    <property type="project" value="TreeGrafter"/>
</dbReference>
<evidence type="ECO:0000256" key="5">
    <source>
        <dbReference type="RuleBase" id="RU000356"/>
    </source>
</evidence>